<dbReference type="InterPro" id="IPR029045">
    <property type="entry name" value="ClpP/crotonase-like_dom_sf"/>
</dbReference>
<dbReference type="InterPro" id="IPR045004">
    <property type="entry name" value="ECH_dom"/>
</dbReference>
<dbReference type="EC" id="3.1.2.4" evidence="2"/>
<protein>
    <recommendedName>
        <fullName evidence="2">3-hydroxyisobutyryl-CoA hydrolase</fullName>
        <ecNumber evidence="2">3.1.2.4</ecNumber>
    </recommendedName>
</protein>
<dbReference type="RefSeq" id="WP_343918177.1">
    <property type="nucleotide sequence ID" value="NZ_BAAAKK010000003.1"/>
</dbReference>
<dbReference type="Gene3D" id="3.90.226.10">
    <property type="entry name" value="2-enoyl-CoA Hydratase, Chain A, domain 1"/>
    <property type="match status" value="1"/>
</dbReference>
<accession>A0ABP4JFU9</accession>
<dbReference type="NCBIfam" id="NF004127">
    <property type="entry name" value="PRK05617.1"/>
    <property type="match status" value="1"/>
</dbReference>
<dbReference type="InterPro" id="IPR032259">
    <property type="entry name" value="HIBYL-CoA-H"/>
</dbReference>
<dbReference type="SUPFAM" id="SSF52096">
    <property type="entry name" value="ClpP/crotonase"/>
    <property type="match status" value="1"/>
</dbReference>
<proteinExistence type="predicted"/>
<evidence type="ECO:0000256" key="1">
    <source>
        <dbReference type="ARBA" id="ARBA00001709"/>
    </source>
</evidence>
<sequence length="347" mass="35673">MTDHVRTTRRGHLATIELHRPEALNALTHEMVHGIAAALVEAEADASVATIAIVGAGERGLCAGGDVVGLRADALERGGAGARAFWRDEYALNAAIARTAKPLVAIQHGIVLGGGVGISAHASHRVVTDSTRIGFPEVTIGFVPDVGASWLLSRAPGELGTRVALTGEHVGAADAIVLGLSDAFVPHARIPDLLEALTHAPADEAIAAFAAEPPAGALAPGTALDDAFAGDALPAIVARLEAAGEEGAALAATIAKRSPTALAVALASLRRAARLPSLERALEQEYRVSAHVSLLPDFAEGIRAQLVDKDRSPRWQPARIDDVTDAMVEACFAPAPDGDLDLSGETA</sequence>
<evidence type="ECO:0000313" key="6">
    <source>
        <dbReference type="Proteomes" id="UP001501266"/>
    </source>
</evidence>
<reference evidence="6" key="1">
    <citation type="journal article" date="2019" name="Int. J. Syst. Evol. Microbiol.">
        <title>The Global Catalogue of Microorganisms (GCM) 10K type strain sequencing project: providing services to taxonomists for standard genome sequencing and annotation.</title>
        <authorList>
            <consortium name="The Broad Institute Genomics Platform"/>
            <consortium name="The Broad Institute Genome Sequencing Center for Infectious Disease"/>
            <person name="Wu L."/>
            <person name="Ma J."/>
        </authorList>
    </citation>
    <scope>NUCLEOTIDE SEQUENCE [LARGE SCALE GENOMIC DNA]</scope>
    <source>
        <strain evidence="6">JCM 12398</strain>
    </source>
</reference>
<dbReference type="Pfam" id="PF16113">
    <property type="entry name" value="ECH_2"/>
    <property type="match status" value="1"/>
</dbReference>
<evidence type="ECO:0000313" key="5">
    <source>
        <dbReference type="EMBL" id="GAA1420846.1"/>
    </source>
</evidence>
<organism evidence="5 6">
    <name type="scientific">Agrococcus citreus</name>
    <dbReference type="NCBI Taxonomy" id="84643"/>
    <lineage>
        <taxon>Bacteria</taxon>
        <taxon>Bacillati</taxon>
        <taxon>Actinomycetota</taxon>
        <taxon>Actinomycetes</taxon>
        <taxon>Micrococcales</taxon>
        <taxon>Microbacteriaceae</taxon>
        <taxon>Agrococcus</taxon>
    </lineage>
</organism>
<dbReference type="EMBL" id="BAAAKK010000003">
    <property type="protein sequence ID" value="GAA1420846.1"/>
    <property type="molecule type" value="Genomic_DNA"/>
</dbReference>
<feature type="domain" description="Enoyl-CoA hydratase/isomerase" evidence="4">
    <location>
        <begin position="14"/>
        <end position="332"/>
    </location>
</feature>
<gene>
    <name evidence="5" type="ORF">GCM10009640_10730</name>
</gene>
<keyword evidence="6" id="KW-1185">Reference proteome</keyword>
<comment type="caution">
    <text evidence="5">The sequence shown here is derived from an EMBL/GenBank/DDBJ whole genome shotgun (WGS) entry which is preliminary data.</text>
</comment>
<dbReference type="PANTHER" id="PTHR43176:SF3">
    <property type="entry name" value="3-HYDROXYISOBUTYRYL-COA HYDROLASE, MITOCHONDRIAL"/>
    <property type="match status" value="1"/>
</dbReference>
<keyword evidence="3" id="KW-0378">Hydrolase</keyword>
<dbReference type="CDD" id="cd06558">
    <property type="entry name" value="crotonase-like"/>
    <property type="match status" value="1"/>
</dbReference>
<dbReference type="Proteomes" id="UP001501266">
    <property type="component" value="Unassembled WGS sequence"/>
</dbReference>
<evidence type="ECO:0000259" key="4">
    <source>
        <dbReference type="Pfam" id="PF16113"/>
    </source>
</evidence>
<comment type="catalytic activity">
    <reaction evidence="1">
        <text>3-hydroxy-2-methylpropanoyl-CoA + H2O = 3-hydroxy-2-methylpropanoate + CoA + H(+)</text>
        <dbReference type="Rhea" id="RHEA:20888"/>
        <dbReference type="ChEBI" id="CHEBI:11805"/>
        <dbReference type="ChEBI" id="CHEBI:15377"/>
        <dbReference type="ChEBI" id="CHEBI:15378"/>
        <dbReference type="ChEBI" id="CHEBI:57287"/>
        <dbReference type="ChEBI" id="CHEBI:57340"/>
        <dbReference type="EC" id="3.1.2.4"/>
    </reaction>
</comment>
<name>A0ABP4JFU9_9MICO</name>
<dbReference type="PANTHER" id="PTHR43176">
    <property type="entry name" value="3-HYDROXYISOBUTYRYL-COA HYDROLASE-RELATED"/>
    <property type="match status" value="1"/>
</dbReference>
<evidence type="ECO:0000256" key="2">
    <source>
        <dbReference type="ARBA" id="ARBA00011915"/>
    </source>
</evidence>
<evidence type="ECO:0000256" key="3">
    <source>
        <dbReference type="ARBA" id="ARBA00022801"/>
    </source>
</evidence>